<feature type="domain" description="Nudix hydrolase" evidence="2">
    <location>
        <begin position="17"/>
        <end position="163"/>
    </location>
</feature>
<dbReference type="PROSITE" id="PS51462">
    <property type="entry name" value="NUDIX"/>
    <property type="match status" value="1"/>
</dbReference>
<reference evidence="3" key="1">
    <citation type="journal article" date="2020" name="Stud. Mycol.">
        <title>101 Dothideomycetes genomes: a test case for predicting lifestyles and emergence of pathogens.</title>
        <authorList>
            <person name="Haridas S."/>
            <person name="Albert R."/>
            <person name="Binder M."/>
            <person name="Bloem J."/>
            <person name="Labutti K."/>
            <person name="Salamov A."/>
            <person name="Andreopoulos B."/>
            <person name="Baker S."/>
            <person name="Barry K."/>
            <person name="Bills G."/>
            <person name="Bluhm B."/>
            <person name="Cannon C."/>
            <person name="Castanera R."/>
            <person name="Culley D."/>
            <person name="Daum C."/>
            <person name="Ezra D."/>
            <person name="Gonzalez J."/>
            <person name="Henrissat B."/>
            <person name="Kuo A."/>
            <person name="Liang C."/>
            <person name="Lipzen A."/>
            <person name="Lutzoni F."/>
            <person name="Magnuson J."/>
            <person name="Mondo S."/>
            <person name="Nolan M."/>
            <person name="Ohm R."/>
            <person name="Pangilinan J."/>
            <person name="Park H.-J."/>
            <person name="Ramirez L."/>
            <person name="Alfaro M."/>
            <person name="Sun H."/>
            <person name="Tritt A."/>
            <person name="Yoshinaga Y."/>
            <person name="Zwiers L.-H."/>
            <person name="Turgeon B."/>
            <person name="Goodwin S."/>
            <person name="Spatafora J."/>
            <person name="Crous P."/>
            <person name="Grigoriev I."/>
        </authorList>
    </citation>
    <scope>NUCLEOTIDE SEQUENCE</scope>
    <source>
        <strain evidence="3">CBS 116435</strain>
    </source>
</reference>
<keyword evidence="1" id="KW-0378">Hydrolase</keyword>
<protein>
    <recommendedName>
        <fullName evidence="2">Nudix hydrolase domain-containing protein</fullName>
    </recommendedName>
</protein>
<comment type="caution">
    <text evidence="3">The sequence shown here is derived from an EMBL/GenBank/DDBJ whole genome shotgun (WGS) entry which is preliminary data.</text>
</comment>
<evidence type="ECO:0000313" key="3">
    <source>
        <dbReference type="EMBL" id="KAF2721190.1"/>
    </source>
</evidence>
<name>A0A9P4Q7V8_9PEZI</name>
<evidence type="ECO:0000259" key="2">
    <source>
        <dbReference type="PROSITE" id="PS51462"/>
    </source>
</evidence>
<proteinExistence type="predicted"/>
<evidence type="ECO:0000313" key="4">
    <source>
        <dbReference type="Proteomes" id="UP000799441"/>
    </source>
</evidence>
<dbReference type="GO" id="GO:0016787">
    <property type="term" value="F:hydrolase activity"/>
    <property type="evidence" value="ECO:0007669"/>
    <property type="project" value="UniProtKB-KW"/>
</dbReference>
<dbReference type="Pfam" id="PF00293">
    <property type="entry name" value="NUDIX"/>
    <property type="match status" value="1"/>
</dbReference>
<dbReference type="SUPFAM" id="SSF55811">
    <property type="entry name" value="Nudix"/>
    <property type="match status" value="1"/>
</dbReference>
<dbReference type="CDD" id="cd02883">
    <property type="entry name" value="NUDIX_Hydrolase"/>
    <property type="match status" value="1"/>
</dbReference>
<gene>
    <name evidence="3" type="ORF">K431DRAFT_224651</name>
</gene>
<sequence>MSSVPSKASYASFPSEKLTISAGIAIFHLAAERVVVCYHTRDHYWFLPKGRKNANEDLGRAAEREGFEESGYRNRLLPIPMKHRQPDPEAGHQEFVTEAIWLQLMPLSTSTQYILHWYAAETLPPAVEKELDAKLEDGEGNTAVRAYEPPEPFPKGLTIQQRIDMDIAEGDGVKTVYMPVWHPGTGVDEEEMCYKSYMLSIEDAIRKLKGTIMADVVHRAWDGIQLRKRMESKDGS</sequence>
<organism evidence="3 4">
    <name type="scientific">Polychaeton citri CBS 116435</name>
    <dbReference type="NCBI Taxonomy" id="1314669"/>
    <lineage>
        <taxon>Eukaryota</taxon>
        <taxon>Fungi</taxon>
        <taxon>Dikarya</taxon>
        <taxon>Ascomycota</taxon>
        <taxon>Pezizomycotina</taxon>
        <taxon>Dothideomycetes</taxon>
        <taxon>Dothideomycetidae</taxon>
        <taxon>Capnodiales</taxon>
        <taxon>Capnodiaceae</taxon>
        <taxon>Polychaeton</taxon>
    </lineage>
</organism>
<keyword evidence="4" id="KW-1185">Reference proteome</keyword>
<dbReference type="Proteomes" id="UP000799441">
    <property type="component" value="Unassembled WGS sequence"/>
</dbReference>
<dbReference type="InterPro" id="IPR020084">
    <property type="entry name" value="NUDIX_hydrolase_CS"/>
</dbReference>
<dbReference type="InterPro" id="IPR015797">
    <property type="entry name" value="NUDIX_hydrolase-like_dom_sf"/>
</dbReference>
<dbReference type="OrthoDB" id="10259236at2759"/>
<dbReference type="EMBL" id="MU003792">
    <property type="protein sequence ID" value="KAF2721190.1"/>
    <property type="molecule type" value="Genomic_DNA"/>
</dbReference>
<dbReference type="PROSITE" id="PS00893">
    <property type="entry name" value="NUDIX_BOX"/>
    <property type="match status" value="1"/>
</dbReference>
<dbReference type="AlphaFoldDB" id="A0A9P4Q7V8"/>
<dbReference type="InterPro" id="IPR000086">
    <property type="entry name" value="NUDIX_hydrolase_dom"/>
</dbReference>
<accession>A0A9P4Q7V8</accession>
<dbReference type="Gene3D" id="3.90.79.10">
    <property type="entry name" value="Nucleoside Triphosphate Pyrophosphohydrolase"/>
    <property type="match status" value="1"/>
</dbReference>
<evidence type="ECO:0000256" key="1">
    <source>
        <dbReference type="ARBA" id="ARBA00022801"/>
    </source>
</evidence>